<dbReference type="EMBL" id="BMAV01025775">
    <property type="protein sequence ID" value="GFS44561.1"/>
    <property type="molecule type" value="Genomic_DNA"/>
</dbReference>
<feature type="transmembrane region" description="Helical" evidence="1">
    <location>
        <begin position="117"/>
        <end position="134"/>
    </location>
</feature>
<evidence type="ECO:0000256" key="1">
    <source>
        <dbReference type="SAM" id="Phobius"/>
    </source>
</evidence>
<feature type="transmembrane region" description="Helical" evidence="1">
    <location>
        <begin position="395"/>
        <end position="413"/>
    </location>
</feature>
<feature type="transmembrane region" description="Helical" evidence="1">
    <location>
        <begin position="164"/>
        <end position="186"/>
    </location>
</feature>
<proteinExistence type="predicted"/>
<feature type="transmembrane region" description="Helical" evidence="1">
    <location>
        <begin position="87"/>
        <end position="111"/>
    </location>
</feature>
<accession>A0A8X6MEF0</accession>
<dbReference type="OrthoDB" id="10372699at2759"/>
<keyword evidence="1" id="KW-0472">Membrane</keyword>
<name>A0A8X6MEF0_9ARAC</name>
<evidence type="ECO:0000313" key="3">
    <source>
        <dbReference type="Proteomes" id="UP000886998"/>
    </source>
</evidence>
<dbReference type="Proteomes" id="UP000886998">
    <property type="component" value="Unassembled WGS sequence"/>
</dbReference>
<keyword evidence="1" id="KW-1133">Transmembrane helix</keyword>
<feature type="transmembrane region" description="Helical" evidence="1">
    <location>
        <begin position="287"/>
        <end position="307"/>
    </location>
</feature>
<comment type="caution">
    <text evidence="2">The sequence shown here is derived from an EMBL/GenBank/DDBJ whole genome shotgun (WGS) entry which is preliminary data.</text>
</comment>
<keyword evidence="3" id="KW-1185">Reference proteome</keyword>
<sequence length="417" mass="48988">MSGQPFQKGRNGLIFSKENEVKMSEKATDVIYCYSKHSIMKEFSMIFKILQFMGINTFDRSNLKYGIPLRNTSARNTTQKGFNCIKVYTYFTLTLVCTKFFLNLLWVWLLPDKITELIRSFLAVILTLFYVSVYRRRRVFLRISECIIRIYRKLPHRNINRRQYLFIIFFAFIEIITTALSVMEIYSGKNITIIQKSAAELLLNSFGAELFYCFLLAHCVELLFYVITSTVLSVFTIYYGLTCEFVRDIIQQLLNKLKTNCFLQDVESLIDVYGDIENCMSYMDEKLSLPAFLLVVMNMSGLFWTSYKLVHLSDMNNYYFISLICFMIFHSSLQLLMIISASITNELATKMKHFVGRLPYIFPTRHQEIKFKLKQNLMQENYLTLWKTYVLDRSLAIASFGVLLTYGFLINNLREDS</sequence>
<keyword evidence="1" id="KW-0812">Transmembrane</keyword>
<feature type="transmembrane region" description="Helical" evidence="1">
    <location>
        <begin position="222"/>
        <end position="241"/>
    </location>
</feature>
<evidence type="ECO:0000313" key="2">
    <source>
        <dbReference type="EMBL" id="GFS44561.1"/>
    </source>
</evidence>
<protein>
    <submittedName>
        <fullName evidence="2">Uncharacterized protein</fullName>
    </submittedName>
</protein>
<dbReference type="AlphaFoldDB" id="A0A8X6MEF0"/>
<reference evidence="2" key="1">
    <citation type="submission" date="2020-08" db="EMBL/GenBank/DDBJ databases">
        <title>Multicomponent nature underlies the extraordinary mechanical properties of spider dragline silk.</title>
        <authorList>
            <person name="Kono N."/>
            <person name="Nakamura H."/>
            <person name="Mori M."/>
            <person name="Yoshida Y."/>
            <person name="Ohtoshi R."/>
            <person name="Malay A.D."/>
            <person name="Moran D.A.P."/>
            <person name="Tomita M."/>
            <person name="Numata K."/>
            <person name="Arakawa K."/>
        </authorList>
    </citation>
    <scope>NUCLEOTIDE SEQUENCE</scope>
</reference>
<gene>
    <name evidence="2" type="primary">AVEN_142582_1</name>
    <name evidence="2" type="ORF">TNIN_432991</name>
</gene>
<organism evidence="2 3">
    <name type="scientific">Trichonephila inaurata madagascariensis</name>
    <dbReference type="NCBI Taxonomy" id="2747483"/>
    <lineage>
        <taxon>Eukaryota</taxon>
        <taxon>Metazoa</taxon>
        <taxon>Ecdysozoa</taxon>
        <taxon>Arthropoda</taxon>
        <taxon>Chelicerata</taxon>
        <taxon>Arachnida</taxon>
        <taxon>Araneae</taxon>
        <taxon>Araneomorphae</taxon>
        <taxon>Entelegynae</taxon>
        <taxon>Araneoidea</taxon>
        <taxon>Nephilidae</taxon>
        <taxon>Trichonephila</taxon>
        <taxon>Trichonephila inaurata</taxon>
    </lineage>
</organism>
<feature type="transmembrane region" description="Helical" evidence="1">
    <location>
        <begin position="319"/>
        <end position="343"/>
    </location>
</feature>